<dbReference type="EMBL" id="BGZK01000868">
    <property type="protein sequence ID" value="GBP63385.1"/>
    <property type="molecule type" value="Genomic_DNA"/>
</dbReference>
<dbReference type="AlphaFoldDB" id="A0A4C1XME7"/>
<sequence>MTIREDQGGPPVPKLPGAGYPPHIKLVLRAPDLVLVTGKRPHGQLLRMPTFSKMSPPLSKAAPRRAPTRAVSTTLSYARGATGPRSVPPATKPNQSSPVDDLKQLM</sequence>
<gene>
    <name evidence="2" type="ORF">EVAR_56496_1</name>
</gene>
<evidence type="ECO:0000313" key="3">
    <source>
        <dbReference type="Proteomes" id="UP000299102"/>
    </source>
</evidence>
<feature type="region of interest" description="Disordered" evidence="1">
    <location>
        <begin position="1"/>
        <end position="21"/>
    </location>
</feature>
<evidence type="ECO:0000313" key="2">
    <source>
        <dbReference type="EMBL" id="GBP63385.1"/>
    </source>
</evidence>
<protein>
    <submittedName>
        <fullName evidence="2">Uncharacterized protein</fullName>
    </submittedName>
</protein>
<accession>A0A4C1XME7</accession>
<reference evidence="2 3" key="1">
    <citation type="journal article" date="2019" name="Commun. Biol.">
        <title>The bagworm genome reveals a unique fibroin gene that provides high tensile strength.</title>
        <authorList>
            <person name="Kono N."/>
            <person name="Nakamura H."/>
            <person name="Ohtoshi R."/>
            <person name="Tomita M."/>
            <person name="Numata K."/>
            <person name="Arakawa K."/>
        </authorList>
    </citation>
    <scope>NUCLEOTIDE SEQUENCE [LARGE SCALE GENOMIC DNA]</scope>
</reference>
<keyword evidence="3" id="KW-1185">Reference proteome</keyword>
<feature type="region of interest" description="Disordered" evidence="1">
    <location>
        <begin position="47"/>
        <end position="106"/>
    </location>
</feature>
<proteinExistence type="predicted"/>
<evidence type="ECO:0000256" key="1">
    <source>
        <dbReference type="SAM" id="MobiDB-lite"/>
    </source>
</evidence>
<comment type="caution">
    <text evidence="2">The sequence shown here is derived from an EMBL/GenBank/DDBJ whole genome shotgun (WGS) entry which is preliminary data.</text>
</comment>
<name>A0A4C1XME7_EUMVA</name>
<organism evidence="2 3">
    <name type="scientific">Eumeta variegata</name>
    <name type="common">Bagworm moth</name>
    <name type="synonym">Eumeta japonica</name>
    <dbReference type="NCBI Taxonomy" id="151549"/>
    <lineage>
        <taxon>Eukaryota</taxon>
        <taxon>Metazoa</taxon>
        <taxon>Ecdysozoa</taxon>
        <taxon>Arthropoda</taxon>
        <taxon>Hexapoda</taxon>
        <taxon>Insecta</taxon>
        <taxon>Pterygota</taxon>
        <taxon>Neoptera</taxon>
        <taxon>Endopterygota</taxon>
        <taxon>Lepidoptera</taxon>
        <taxon>Glossata</taxon>
        <taxon>Ditrysia</taxon>
        <taxon>Tineoidea</taxon>
        <taxon>Psychidae</taxon>
        <taxon>Oiketicinae</taxon>
        <taxon>Eumeta</taxon>
    </lineage>
</organism>
<dbReference type="Proteomes" id="UP000299102">
    <property type="component" value="Unassembled WGS sequence"/>
</dbReference>